<evidence type="ECO:0000256" key="7">
    <source>
        <dbReference type="ARBA" id="ARBA00023187"/>
    </source>
</evidence>
<dbReference type="PANTHER" id="PTHR45885">
    <property type="entry name" value="CELL DIVISION CYCLE 5-LIKE PROTEIN"/>
    <property type="match status" value="1"/>
</dbReference>
<name>A0AAU9M0C4_9ASTR</name>
<evidence type="ECO:0000256" key="4">
    <source>
        <dbReference type="ARBA" id="ARBA00022728"/>
    </source>
</evidence>
<accession>A0AAU9M0C4</accession>
<feature type="domain" description="Myb-like" evidence="11">
    <location>
        <begin position="51"/>
        <end position="100"/>
    </location>
</feature>
<comment type="similarity">
    <text evidence="2">Belongs to the CEF1 family.</text>
</comment>
<reference evidence="13 14" key="1">
    <citation type="submission" date="2022-01" db="EMBL/GenBank/DDBJ databases">
        <authorList>
            <person name="Xiong W."/>
            <person name="Schranz E."/>
        </authorList>
    </citation>
    <scope>NUCLEOTIDE SEQUENCE [LARGE SCALE GENOMIC DNA]</scope>
</reference>
<dbReference type="CDD" id="cd11659">
    <property type="entry name" value="SANT_CDC5_II"/>
    <property type="match status" value="1"/>
</dbReference>
<dbReference type="SUPFAM" id="SSF46689">
    <property type="entry name" value="Homeodomain-like"/>
    <property type="match status" value="2"/>
</dbReference>
<keyword evidence="4" id="KW-0747">Spliceosome</keyword>
<evidence type="ECO:0000256" key="2">
    <source>
        <dbReference type="ARBA" id="ARBA00010506"/>
    </source>
</evidence>
<dbReference type="InterPro" id="IPR001005">
    <property type="entry name" value="SANT/Myb"/>
</dbReference>
<evidence type="ECO:0000256" key="6">
    <source>
        <dbReference type="ARBA" id="ARBA00023125"/>
    </source>
</evidence>
<dbReference type="Pfam" id="PF13921">
    <property type="entry name" value="Myb_DNA-bind_6"/>
    <property type="match status" value="1"/>
</dbReference>
<keyword evidence="10" id="KW-0472">Membrane</keyword>
<evidence type="ECO:0000256" key="8">
    <source>
        <dbReference type="ARBA" id="ARBA00023242"/>
    </source>
</evidence>
<evidence type="ECO:0000313" key="14">
    <source>
        <dbReference type="Proteomes" id="UP001157418"/>
    </source>
</evidence>
<dbReference type="InterPro" id="IPR009057">
    <property type="entry name" value="Homeodomain-like_sf"/>
</dbReference>
<evidence type="ECO:0000256" key="9">
    <source>
        <dbReference type="SAM" id="MobiDB-lite"/>
    </source>
</evidence>
<dbReference type="GO" id="GO:0000398">
    <property type="term" value="P:mRNA splicing, via spliceosome"/>
    <property type="evidence" value="ECO:0007669"/>
    <property type="project" value="InterPro"/>
</dbReference>
<dbReference type="PANTHER" id="PTHR45885:SF1">
    <property type="entry name" value="CELL DIVISION CYCLE 5-LIKE PROTEIN"/>
    <property type="match status" value="1"/>
</dbReference>
<comment type="caution">
    <text evidence="13">The sequence shown here is derived from an EMBL/GenBank/DDBJ whole genome shotgun (WGS) entry which is preliminary data.</text>
</comment>
<feature type="domain" description="HTH myb-type" evidence="12">
    <location>
        <begin position="58"/>
        <end position="104"/>
    </location>
</feature>
<feature type="region of interest" description="Disordered" evidence="9">
    <location>
        <begin position="111"/>
        <end position="134"/>
    </location>
</feature>
<dbReference type="EMBL" id="CAKMRJ010000796">
    <property type="protein sequence ID" value="CAH1420087.1"/>
    <property type="molecule type" value="Genomic_DNA"/>
</dbReference>
<dbReference type="GO" id="GO:0003677">
    <property type="term" value="F:DNA binding"/>
    <property type="evidence" value="ECO:0007669"/>
    <property type="project" value="UniProtKB-KW"/>
</dbReference>
<dbReference type="InterPro" id="IPR047240">
    <property type="entry name" value="SANT_CDC5L_II"/>
</dbReference>
<evidence type="ECO:0000256" key="1">
    <source>
        <dbReference type="ARBA" id="ARBA00004123"/>
    </source>
</evidence>
<keyword evidence="10" id="KW-0812">Transmembrane</keyword>
<evidence type="ECO:0000256" key="3">
    <source>
        <dbReference type="ARBA" id="ARBA00022664"/>
    </source>
</evidence>
<dbReference type="InterPro" id="IPR017930">
    <property type="entry name" value="Myb_dom"/>
</dbReference>
<keyword evidence="7" id="KW-0508">mRNA splicing</keyword>
<evidence type="ECO:0000313" key="13">
    <source>
        <dbReference type="EMBL" id="CAH1420087.1"/>
    </source>
</evidence>
<protein>
    <submittedName>
        <fullName evidence="13">Uncharacterized protein</fullName>
    </submittedName>
</protein>
<keyword evidence="14" id="KW-1185">Reference proteome</keyword>
<gene>
    <name evidence="13" type="ORF">LVIROSA_LOCUS7580</name>
</gene>
<evidence type="ECO:0000259" key="11">
    <source>
        <dbReference type="PROSITE" id="PS50090"/>
    </source>
</evidence>
<dbReference type="AlphaFoldDB" id="A0AAU9M0C4"/>
<dbReference type="InterPro" id="IPR047242">
    <property type="entry name" value="CDC5L/Cef1"/>
</dbReference>
<feature type="transmembrane region" description="Helical" evidence="10">
    <location>
        <begin position="141"/>
        <end position="162"/>
    </location>
</feature>
<proteinExistence type="inferred from homology"/>
<evidence type="ECO:0000256" key="10">
    <source>
        <dbReference type="SAM" id="Phobius"/>
    </source>
</evidence>
<dbReference type="CDD" id="cd00167">
    <property type="entry name" value="SANT"/>
    <property type="match status" value="1"/>
</dbReference>
<feature type="domain" description="HTH myb-type" evidence="12">
    <location>
        <begin position="1"/>
        <end position="54"/>
    </location>
</feature>
<dbReference type="Proteomes" id="UP001157418">
    <property type="component" value="Unassembled WGS sequence"/>
</dbReference>
<keyword evidence="5" id="KW-0677">Repeat</keyword>
<evidence type="ECO:0000259" key="12">
    <source>
        <dbReference type="PROSITE" id="PS51294"/>
    </source>
</evidence>
<dbReference type="GO" id="GO:0005681">
    <property type="term" value="C:spliceosomal complex"/>
    <property type="evidence" value="ECO:0007669"/>
    <property type="project" value="UniProtKB-KW"/>
</dbReference>
<dbReference type="Gene3D" id="1.10.10.60">
    <property type="entry name" value="Homeodomain-like"/>
    <property type="match status" value="2"/>
</dbReference>
<dbReference type="SMART" id="SM00717">
    <property type="entry name" value="SANT"/>
    <property type="match status" value="2"/>
</dbReference>
<keyword evidence="6" id="KW-0238">DNA-binding</keyword>
<dbReference type="PROSITE" id="PS51294">
    <property type="entry name" value="HTH_MYB"/>
    <property type="match status" value="2"/>
</dbReference>
<sequence>MAKECSWTNTEDEILRAALSKYGTNQWTRSSSLLVHKSATQCKARWYEWLHPSITKIKWTREEEEKLLHLAKFMPSQWRTIAPIVGRTPSQCLEHYKKLLNSIYGSGNNVVDEPSTDRNCNTGGGAPSQPRQRSRARRFRPMFLIFLVNLVLCFLQKLVLIAERIKALHELIPNTNKVNELGSYPNLDLRISATKSRSKH</sequence>
<dbReference type="PROSITE" id="PS50090">
    <property type="entry name" value="MYB_LIKE"/>
    <property type="match status" value="2"/>
</dbReference>
<evidence type="ECO:0000256" key="5">
    <source>
        <dbReference type="ARBA" id="ARBA00022737"/>
    </source>
</evidence>
<keyword evidence="3" id="KW-0507">mRNA processing</keyword>
<organism evidence="13 14">
    <name type="scientific">Lactuca virosa</name>
    <dbReference type="NCBI Taxonomy" id="75947"/>
    <lineage>
        <taxon>Eukaryota</taxon>
        <taxon>Viridiplantae</taxon>
        <taxon>Streptophyta</taxon>
        <taxon>Embryophyta</taxon>
        <taxon>Tracheophyta</taxon>
        <taxon>Spermatophyta</taxon>
        <taxon>Magnoliopsida</taxon>
        <taxon>eudicotyledons</taxon>
        <taxon>Gunneridae</taxon>
        <taxon>Pentapetalae</taxon>
        <taxon>asterids</taxon>
        <taxon>campanulids</taxon>
        <taxon>Asterales</taxon>
        <taxon>Asteraceae</taxon>
        <taxon>Cichorioideae</taxon>
        <taxon>Cichorieae</taxon>
        <taxon>Lactucinae</taxon>
        <taxon>Lactuca</taxon>
    </lineage>
</organism>
<feature type="domain" description="Myb-like" evidence="11">
    <location>
        <begin position="1"/>
        <end position="50"/>
    </location>
</feature>
<keyword evidence="8" id="KW-0539">Nucleus</keyword>
<keyword evidence="10" id="KW-1133">Transmembrane helix</keyword>
<dbReference type="GO" id="GO:0000974">
    <property type="term" value="C:Prp19 complex"/>
    <property type="evidence" value="ECO:0007669"/>
    <property type="project" value="InterPro"/>
</dbReference>
<comment type="subcellular location">
    <subcellularLocation>
        <location evidence="1">Nucleus</location>
    </subcellularLocation>
</comment>